<dbReference type="GO" id="GO:0003677">
    <property type="term" value="F:DNA binding"/>
    <property type="evidence" value="ECO:0007669"/>
    <property type="project" value="UniProtKB-KW"/>
</dbReference>
<dbReference type="AlphaFoldDB" id="A0A1H7J327"/>
<evidence type="ECO:0000256" key="3">
    <source>
        <dbReference type="ARBA" id="ARBA00023125"/>
    </source>
</evidence>
<dbReference type="InterPro" id="IPR052021">
    <property type="entry name" value="Type-I_RS_S_subunit"/>
</dbReference>
<keyword evidence="6" id="KW-1185">Reference proteome</keyword>
<evidence type="ECO:0000256" key="1">
    <source>
        <dbReference type="ARBA" id="ARBA00010923"/>
    </source>
</evidence>
<evidence type="ECO:0000256" key="2">
    <source>
        <dbReference type="ARBA" id="ARBA00022747"/>
    </source>
</evidence>
<organism evidence="5 6">
    <name type="scientific">Alkalibacterium pelagium</name>
    <dbReference type="NCBI Taxonomy" id="426702"/>
    <lineage>
        <taxon>Bacteria</taxon>
        <taxon>Bacillati</taxon>
        <taxon>Bacillota</taxon>
        <taxon>Bacilli</taxon>
        <taxon>Lactobacillales</taxon>
        <taxon>Carnobacteriaceae</taxon>
        <taxon>Alkalibacterium</taxon>
    </lineage>
</organism>
<sequence>MSFDEWKKVKLGDLINFRRGHDLPKKNMIVGKYPVIGSNGVIGFHNEFTTVRPCITVGRSGNVGNPHIIDFEAWAHNTTLYIDDFKNNYPQFIYYLLKTLELSRFAGGSAVPTLNRNHIHPIELNVPTEIDEQKAIANILSTLDEKIEVNNQINQTLENMAQELFKRWFVDFEFPNEDGAPYQSSGGEMIESELGLIPKGWEVNSLKTIIELHDSKRIPLSKNERTKRDKIYPYYGAASLMDYVDDYLFDGTFILLGEDGTVMTEDYKPILQYVWGKFWVNNHAHVLKSKRDISINFLYLMLRNMNISSAVTGAVQLKINQKNLKSMKIVLPTDENLIGKFSRIIDDSFESYKVLNEENKILKQVRDTLLPKLMSGEIRVPLEGLEESLTEVKGG</sequence>
<dbReference type="Pfam" id="PF01420">
    <property type="entry name" value="Methylase_S"/>
    <property type="match status" value="2"/>
</dbReference>
<dbReference type="InterPro" id="IPR044946">
    <property type="entry name" value="Restrct_endonuc_typeI_TRD_sf"/>
</dbReference>
<dbReference type="GO" id="GO:0009307">
    <property type="term" value="P:DNA restriction-modification system"/>
    <property type="evidence" value="ECO:0007669"/>
    <property type="project" value="UniProtKB-KW"/>
</dbReference>
<proteinExistence type="inferred from homology"/>
<evidence type="ECO:0000313" key="5">
    <source>
        <dbReference type="EMBL" id="SEK69078.1"/>
    </source>
</evidence>
<dbReference type="CDD" id="cd17262">
    <property type="entry name" value="RMtype1_S_Aco12261I-TRD2-CR2"/>
    <property type="match status" value="1"/>
</dbReference>
<protein>
    <submittedName>
        <fullName evidence="5">Type I restriction enzyme, S subunit</fullName>
    </submittedName>
</protein>
<evidence type="ECO:0000259" key="4">
    <source>
        <dbReference type="Pfam" id="PF01420"/>
    </source>
</evidence>
<dbReference type="RefSeq" id="WP_091480063.1">
    <property type="nucleotide sequence ID" value="NZ_BJYC01000005.1"/>
</dbReference>
<gene>
    <name evidence="5" type="ORF">SAMN04488099_10565</name>
</gene>
<keyword evidence="2" id="KW-0680">Restriction system</keyword>
<reference evidence="6" key="1">
    <citation type="submission" date="2016-10" db="EMBL/GenBank/DDBJ databases">
        <authorList>
            <person name="Varghese N."/>
            <person name="Submissions S."/>
        </authorList>
    </citation>
    <scope>NUCLEOTIDE SEQUENCE [LARGE SCALE GENOMIC DNA]</scope>
    <source>
        <strain evidence="6">DSM 19183</strain>
    </source>
</reference>
<name>A0A1H7J327_9LACT</name>
<dbReference type="SUPFAM" id="SSF116734">
    <property type="entry name" value="DNA methylase specificity domain"/>
    <property type="match status" value="2"/>
</dbReference>
<dbReference type="PANTHER" id="PTHR30408:SF13">
    <property type="entry name" value="TYPE I RESTRICTION ENZYME HINDI SPECIFICITY SUBUNIT"/>
    <property type="match status" value="1"/>
</dbReference>
<evidence type="ECO:0000313" key="6">
    <source>
        <dbReference type="Proteomes" id="UP000199081"/>
    </source>
</evidence>
<dbReference type="OrthoDB" id="9795776at2"/>
<dbReference type="PANTHER" id="PTHR30408">
    <property type="entry name" value="TYPE-1 RESTRICTION ENZYME ECOKI SPECIFICITY PROTEIN"/>
    <property type="match status" value="1"/>
</dbReference>
<dbReference type="Proteomes" id="UP000199081">
    <property type="component" value="Unassembled WGS sequence"/>
</dbReference>
<dbReference type="Gene3D" id="3.90.220.20">
    <property type="entry name" value="DNA methylase specificity domains"/>
    <property type="match status" value="2"/>
</dbReference>
<keyword evidence="3" id="KW-0238">DNA-binding</keyword>
<dbReference type="STRING" id="426702.SAMN04488099_10565"/>
<accession>A0A1H7J327</accession>
<comment type="similarity">
    <text evidence="1">Belongs to the type-I restriction system S methylase family.</text>
</comment>
<dbReference type="EMBL" id="FNZU01000005">
    <property type="protein sequence ID" value="SEK69078.1"/>
    <property type="molecule type" value="Genomic_DNA"/>
</dbReference>
<dbReference type="CDD" id="cd17267">
    <property type="entry name" value="RMtype1_S_EcoAO83I-TRD1-CR1_like"/>
    <property type="match status" value="1"/>
</dbReference>
<dbReference type="InterPro" id="IPR000055">
    <property type="entry name" value="Restrct_endonuc_typeI_TRD"/>
</dbReference>
<feature type="domain" description="Type I restriction modification DNA specificity" evidence="4">
    <location>
        <begin position="198"/>
        <end position="335"/>
    </location>
</feature>
<feature type="domain" description="Type I restriction modification DNA specificity" evidence="4">
    <location>
        <begin position="4"/>
        <end position="159"/>
    </location>
</feature>